<comment type="caution">
    <text evidence="3">The sequence shown here is derived from an EMBL/GenBank/DDBJ whole genome shotgun (WGS) entry which is preliminary data.</text>
</comment>
<evidence type="ECO:0000313" key="3">
    <source>
        <dbReference type="EMBL" id="MFC0050469.1"/>
    </source>
</evidence>
<protein>
    <submittedName>
        <fullName evidence="3">SMP-30/gluconolactonase/LRE family protein</fullName>
    </submittedName>
</protein>
<organism evidence="3 4">
    <name type="scientific">Rheinheimera tilapiae</name>
    <dbReference type="NCBI Taxonomy" id="875043"/>
    <lineage>
        <taxon>Bacteria</taxon>
        <taxon>Pseudomonadati</taxon>
        <taxon>Pseudomonadota</taxon>
        <taxon>Gammaproteobacteria</taxon>
        <taxon>Chromatiales</taxon>
        <taxon>Chromatiaceae</taxon>
        <taxon>Rheinheimera</taxon>
    </lineage>
</organism>
<dbReference type="EMBL" id="JBHLXP010000005">
    <property type="protein sequence ID" value="MFC0050469.1"/>
    <property type="molecule type" value="Genomic_DNA"/>
</dbReference>
<dbReference type="InterPro" id="IPR013658">
    <property type="entry name" value="SGL"/>
</dbReference>
<dbReference type="SUPFAM" id="SSF63829">
    <property type="entry name" value="Calcium-dependent phosphotriesterase"/>
    <property type="match status" value="1"/>
</dbReference>
<proteinExistence type="predicted"/>
<name>A0ABV6BJC8_9GAMM</name>
<dbReference type="Pfam" id="PF08450">
    <property type="entry name" value="SGL"/>
    <property type="match status" value="1"/>
</dbReference>
<feature type="domain" description="SMP-30/Gluconolactonase/LRE-like region" evidence="2">
    <location>
        <begin position="45"/>
        <end position="312"/>
    </location>
</feature>
<dbReference type="InterPro" id="IPR011042">
    <property type="entry name" value="6-blade_b-propeller_TolB-like"/>
</dbReference>
<dbReference type="PANTHER" id="PTHR47572">
    <property type="entry name" value="LIPOPROTEIN-RELATED"/>
    <property type="match status" value="1"/>
</dbReference>
<evidence type="ECO:0000313" key="4">
    <source>
        <dbReference type="Proteomes" id="UP001589813"/>
    </source>
</evidence>
<reference evidence="3 4" key="1">
    <citation type="submission" date="2024-09" db="EMBL/GenBank/DDBJ databases">
        <authorList>
            <person name="Sun Q."/>
            <person name="Mori K."/>
        </authorList>
    </citation>
    <scope>NUCLEOTIDE SEQUENCE [LARGE SCALE GENOMIC DNA]</scope>
    <source>
        <strain evidence="3 4">KCTC 23315</strain>
    </source>
</reference>
<accession>A0ABV6BJC8</accession>
<keyword evidence="4" id="KW-1185">Reference proteome</keyword>
<evidence type="ECO:0000256" key="1">
    <source>
        <dbReference type="ARBA" id="ARBA00022801"/>
    </source>
</evidence>
<dbReference type="Gene3D" id="2.120.10.30">
    <property type="entry name" value="TolB, C-terminal domain"/>
    <property type="match status" value="1"/>
</dbReference>
<dbReference type="Proteomes" id="UP001589813">
    <property type="component" value="Unassembled WGS sequence"/>
</dbReference>
<dbReference type="RefSeq" id="WP_377248296.1">
    <property type="nucleotide sequence ID" value="NZ_JBHLXP010000005.1"/>
</dbReference>
<sequence>MSAVQAAAVWPVELPQQPVEVADAAMLQVIGADAKLEILSTGHLWAEGPVAEPGTGAVLFSDVPKNQIWRWSAATGSTLYLTPSGATGHKKSALGEGSNGLIFNKKSELVLAQHGDRRLAIRSAQQGQQATFRTLTEQYQGKAFNSPNDLIELQDGRYLFTDPPYGLKDGDRSPDKQQPHNGVYQLKVDGVVSLISAGLTRPNGLAVSPDEQYLYVANSDPAAAQWWRFRRDAQGQYQDGQLWLDVTAEVAKASGLPDGLKVLPNGILLATGPGGVWVINADRKVLGRINTGVAAANVALSSDRQYLYITASQYLLRIKLKT</sequence>
<dbReference type="InterPro" id="IPR051262">
    <property type="entry name" value="SMP-30/CGR1_Lactonase"/>
</dbReference>
<dbReference type="PANTHER" id="PTHR47572:SF4">
    <property type="entry name" value="LACTONASE DRP35"/>
    <property type="match status" value="1"/>
</dbReference>
<gene>
    <name evidence="3" type="ORF">ACFFJP_19430</name>
</gene>
<evidence type="ECO:0000259" key="2">
    <source>
        <dbReference type="Pfam" id="PF08450"/>
    </source>
</evidence>
<keyword evidence="1" id="KW-0378">Hydrolase</keyword>